<dbReference type="CDD" id="cd01109">
    <property type="entry name" value="HTH_YyaN"/>
    <property type="match status" value="1"/>
</dbReference>
<dbReference type="InterPro" id="IPR015358">
    <property type="entry name" value="Tscrpt_reg_MerR_DNA-bd"/>
</dbReference>
<evidence type="ECO:0000313" key="7">
    <source>
        <dbReference type="Proteomes" id="UP000236379"/>
    </source>
</evidence>
<dbReference type="RefSeq" id="WP_103313736.1">
    <property type="nucleotide sequence ID" value="NZ_PPPD01000002.1"/>
</dbReference>
<evidence type="ECO:0000256" key="4">
    <source>
        <dbReference type="SAM" id="Coils"/>
    </source>
</evidence>
<feature type="coiled-coil region" evidence="4">
    <location>
        <begin position="85"/>
        <end position="112"/>
    </location>
</feature>
<dbReference type="InterPro" id="IPR000551">
    <property type="entry name" value="MerR-type_HTH_dom"/>
</dbReference>
<keyword evidence="2" id="KW-0238">DNA-binding</keyword>
<feature type="domain" description="HTH merR-type" evidence="5">
    <location>
        <begin position="4"/>
        <end position="73"/>
    </location>
</feature>
<dbReference type="InterPro" id="IPR047057">
    <property type="entry name" value="MerR_fam"/>
</dbReference>
<dbReference type="AlphaFoldDB" id="A0A2K3UT90"/>
<keyword evidence="1" id="KW-0805">Transcription regulation</keyword>
<dbReference type="PRINTS" id="PR00040">
    <property type="entry name" value="HTHMERR"/>
</dbReference>
<dbReference type="Proteomes" id="UP000236379">
    <property type="component" value="Unassembled WGS sequence"/>
</dbReference>
<proteinExistence type="predicted"/>
<keyword evidence="7" id="KW-1185">Reference proteome</keyword>
<dbReference type="GO" id="GO:0003677">
    <property type="term" value="F:DNA binding"/>
    <property type="evidence" value="ECO:0007669"/>
    <property type="project" value="UniProtKB-KW"/>
</dbReference>
<keyword evidence="3" id="KW-0804">Transcription</keyword>
<dbReference type="PANTHER" id="PTHR30204">
    <property type="entry name" value="REDOX-CYCLING DRUG-SENSING TRANSCRIPTIONAL ACTIVATOR SOXR"/>
    <property type="match status" value="1"/>
</dbReference>
<sequence length="133" mass="15319">MTESYPIQEAARLSGVTVHTLRYYERVGLLAPVGRSGSGYRLYTGGDLGRVRFLTMLRRTGMPIAQMLAFSELERQGQASFGARYALLERHRAELMARMAELQRHLSYLDEKVRYYWDLEQRQREAGDNRASA</sequence>
<evidence type="ECO:0000256" key="3">
    <source>
        <dbReference type="ARBA" id="ARBA00023163"/>
    </source>
</evidence>
<accession>A0A2K3UT90</accession>
<dbReference type="SMART" id="SM00422">
    <property type="entry name" value="HTH_MERR"/>
    <property type="match status" value="1"/>
</dbReference>
<dbReference type="OrthoDB" id="9811174at2"/>
<dbReference type="InterPro" id="IPR009061">
    <property type="entry name" value="DNA-bd_dom_put_sf"/>
</dbReference>
<dbReference type="GO" id="GO:0003700">
    <property type="term" value="F:DNA-binding transcription factor activity"/>
    <property type="evidence" value="ECO:0007669"/>
    <property type="project" value="InterPro"/>
</dbReference>
<dbReference type="SUPFAM" id="SSF46955">
    <property type="entry name" value="Putative DNA-binding domain"/>
    <property type="match status" value="1"/>
</dbReference>
<dbReference type="EMBL" id="PPPD01000002">
    <property type="protein sequence ID" value="PNY79752.1"/>
    <property type="molecule type" value="Genomic_DNA"/>
</dbReference>
<dbReference type="PROSITE" id="PS50937">
    <property type="entry name" value="HTH_MERR_2"/>
    <property type="match status" value="1"/>
</dbReference>
<evidence type="ECO:0000256" key="2">
    <source>
        <dbReference type="ARBA" id="ARBA00023125"/>
    </source>
</evidence>
<protein>
    <submittedName>
        <fullName evidence="6">MerR family transcriptional regulator</fullName>
    </submittedName>
</protein>
<name>A0A2K3UT90_9DEIO</name>
<dbReference type="Pfam" id="PF00376">
    <property type="entry name" value="MerR"/>
    <property type="match status" value="1"/>
</dbReference>
<evidence type="ECO:0000259" key="5">
    <source>
        <dbReference type="PROSITE" id="PS50937"/>
    </source>
</evidence>
<evidence type="ECO:0000313" key="6">
    <source>
        <dbReference type="EMBL" id="PNY79752.1"/>
    </source>
</evidence>
<gene>
    <name evidence="6" type="ORF">CVO96_17520</name>
</gene>
<keyword evidence="4" id="KW-0175">Coiled coil</keyword>
<evidence type="ECO:0000256" key="1">
    <source>
        <dbReference type="ARBA" id="ARBA00023015"/>
    </source>
</evidence>
<reference evidence="6 7" key="1">
    <citation type="submission" date="2018-01" db="EMBL/GenBank/DDBJ databases">
        <title>Deinococcus koreensis sp. nov., a radiation-resistant bacterium isolated from river water.</title>
        <authorList>
            <person name="Choi A."/>
        </authorList>
    </citation>
    <scope>NUCLEOTIDE SEQUENCE [LARGE SCALE GENOMIC DNA]</scope>
    <source>
        <strain evidence="6 7">SJW1-2</strain>
    </source>
</reference>
<dbReference type="Gene3D" id="1.10.1660.10">
    <property type="match status" value="1"/>
</dbReference>
<dbReference type="PANTHER" id="PTHR30204:SF98">
    <property type="entry name" value="HTH-TYPE TRANSCRIPTIONAL REGULATOR ADHR"/>
    <property type="match status" value="1"/>
</dbReference>
<organism evidence="6 7">
    <name type="scientific">Deinococcus koreensis</name>
    <dbReference type="NCBI Taxonomy" id="2054903"/>
    <lineage>
        <taxon>Bacteria</taxon>
        <taxon>Thermotogati</taxon>
        <taxon>Deinococcota</taxon>
        <taxon>Deinococci</taxon>
        <taxon>Deinococcales</taxon>
        <taxon>Deinococcaceae</taxon>
        <taxon>Deinococcus</taxon>
    </lineage>
</organism>
<dbReference type="Pfam" id="PF09278">
    <property type="entry name" value="MerR-DNA-bind"/>
    <property type="match status" value="1"/>
</dbReference>
<comment type="caution">
    <text evidence="6">The sequence shown here is derived from an EMBL/GenBank/DDBJ whole genome shotgun (WGS) entry which is preliminary data.</text>
</comment>